<dbReference type="AlphaFoldDB" id="A0A7K1FFY0"/>
<keyword evidence="5" id="KW-1185">Reference proteome</keyword>
<dbReference type="EMBL" id="WLYK01000001">
    <property type="protein sequence ID" value="MTD12379.1"/>
    <property type="molecule type" value="Genomic_DNA"/>
</dbReference>
<dbReference type="Gene3D" id="3.20.20.70">
    <property type="entry name" value="Aldolase class I"/>
    <property type="match status" value="1"/>
</dbReference>
<comment type="caution">
    <text evidence="4">The sequence shown here is derived from an EMBL/GenBank/DDBJ whole genome shotgun (WGS) entry which is preliminary data.</text>
</comment>
<dbReference type="Proteomes" id="UP000460221">
    <property type="component" value="Unassembled WGS sequence"/>
</dbReference>
<name>A0A7K1FFY0_9ACTN</name>
<dbReference type="PANTHER" id="PTHR43656">
    <property type="entry name" value="BINDING OXIDOREDUCTASE, PUTATIVE (AFU_ORTHOLOGUE AFUA_2G08260)-RELATED"/>
    <property type="match status" value="1"/>
</dbReference>
<accession>A0A7K1FFY0</accession>
<dbReference type="GO" id="GO:0010181">
    <property type="term" value="F:FMN binding"/>
    <property type="evidence" value="ECO:0007669"/>
    <property type="project" value="InterPro"/>
</dbReference>
<evidence type="ECO:0000313" key="4">
    <source>
        <dbReference type="EMBL" id="MTD12379.1"/>
    </source>
</evidence>
<keyword evidence="1" id="KW-0285">Flavoprotein</keyword>
<evidence type="ECO:0000256" key="1">
    <source>
        <dbReference type="ARBA" id="ARBA00022630"/>
    </source>
</evidence>
<feature type="domain" description="NADH:flavin oxidoreductase/NADH oxidase N-terminal" evidence="3">
    <location>
        <begin position="18"/>
        <end position="227"/>
    </location>
</feature>
<dbReference type="SUPFAM" id="SSF51395">
    <property type="entry name" value="FMN-linked oxidoreductases"/>
    <property type="match status" value="1"/>
</dbReference>
<protein>
    <submittedName>
        <fullName evidence="4">NADH:flavin oxidoreductase</fullName>
    </submittedName>
</protein>
<evidence type="ECO:0000313" key="5">
    <source>
        <dbReference type="Proteomes" id="UP000460221"/>
    </source>
</evidence>
<gene>
    <name evidence="4" type="ORF">GIS00_00285</name>
</gene>
<dbReference type="Pfam" id="PF00724">
    <property type="entry name" value="Oxidored_FMN"/>
    <property type="match status" value="1"/>
</dbReference>
<dbReference type="PANTHER" id="PTHR43656:SF2">
    <property type="entry name" value="BINDING OXIDOREDUCTASE, PUTATIVE (AFU_ORTHOLOGUE AFUA_2G08260)-RELATED"/>
    <property type="match status" value="1"/>
</dbReference>
<dbReference type="InterPro" id="IPR013785">
    <property type="entry name" value="Aldolase_TIM"/>
</dbReference>
<dbReference type="CDD" id="cd02803">
    <property type="entry name" value="OYE_like_FMN_family"/>
    <property type="match status" value="1"/>
</dbReference>
<dbReference type="RefSeq" id="WP_322097291.1">
    <property type="nucleotide sequence ID" value="NZ_WLYK01000001.1"/>
</dbReference>
<reference evidence="4 5" key="1">
    <citation type="submission" date="2019-11" db="EMBL/GenBank/DDBJ databases">
        <authorList>
            <person name="Jiang L.-Q."/>
        </authorList>
    </citation>
    <scope>NUCLEOTIDE SEQUENCE [LARGE SCALE GENOMIC DNA]</scope>
    <source>
        <strain evidence="4 5">YIM 132087</strain>
    </source>
</reference>
<proteinExistence type="predicted"/>
<organism evidence="4 5">
    <name type="scientific">Nakamurella alba</name>
    <dbReference type="NCBI Taxonomy" id="2665158"/>
    <lineage>
        <taxon>Bacteria</taxon>
        <taxon>Bacillati</taxon>
        <taxon>Actinomycetota</taxon>
        <taxon>Actinomycetes</taxon>
        <taxon>Nakamurellales</taxon>
        <taxon>Nakamurellaceae</taxon>
        <taxon>Nakamurella</taxon>
    </lineage>
</organism>
<keyword evidence="2" id="KW-0560">Oxidoreductase</keyword>
<sequence>MTSPAEALTFPRGPSWDNRLALAPLTNTQSHPDGSLSDDEYEWLVARARGGFGMARTCAAFISPSGQAWAGQLGVAGDRHLPGLRRLADGLSAAGARSVVQLHHGGIRADPALTGLPLVGPWVKPGSAMTAMSTDDITRAVADFASAARLAEQAGFDGVEVHGAHGYLLGQFLDARRNHRDDGYGGSFENRMRVYVEVLEEIRRVTVPEFQVGLRISPEGYGVTLDEGRELARLMLASGLLDYLDVSLWDVFAGSRFGDHGLLIDHFVDLPRHGTRLGVAGKVLSRADVDWCLDRSVDFVGVGFGGVLHHDFARKVLQDNDFVPLSPPVAADHLRGEFLSPVFVDYIDQNWPDFVAKG</sequence>
<dbReference type="InterPro" id="IPR051799">
    <property type="entry name" value="NADH_flavin_oxidoreductase"/>
</dbReference>
<dbReference type="GO" id="GO:0016491">
    <property type="term" value="F:oxidoreductase activity"/>
    <property type="evidence" value="ECO:0007669"/>
    <property type="project" value="UniProtKB-KW"/>
</dbReference>
<evidence type="ECO:0000259" key="3">
    <source>
        <dbReference type="Pfam" id="PF00724"/>
    </source>
</evidence>
<evidence type="ECO:0000256" key="2">
    <source>
        <dbReference type="ARBA" id="ARBA00023002"/>
    </source>
</evidence>
<dbReference type="InterPro" id="IPR001155">
    <property type="entry name" value="OxRdtase_FMN_N"/>
</dbReference>